<gene>
    <name evidence="1" type="ORF">PGLA2088_LOCUS42780</name>
</gene>
<proteinExistence type="predicted"/>
<evidence type="ECO:0000313" key="2">
    <source>
        <dbReference type="Proteomes" id="UP000626109"/>
    </source>
</evidence>
<dbReference type="PANTHER" id="PTHR42741">
    <property type="entry name" value="NITROREDUCTASE FAMILY PROTEIN"/>
    <property type="match status" value="1"/>
</dbReference>
<accession>A0A813LH39</accession>
<name>A0A813LH39_POLGL</name>
<reference evidence="1" key="1">
    <citation type="submission" date="2021-02" db="EMBL/GenBank/DDBJ databases">
        <authorList>
            <person name="Dougan E. K."/>
            <person name="Rhodes N."/>
            <person name="Thang M."/>
            <person name="Chan C."/>
        </authorList>
    </citation>
    <scope>NUCLEOTIDE SEQUENCE</scope>
</reference>
<protein>
    <submittedName>
        <fullName evidence="1">Uncharacterized protein</fullName>
    </submittedName>
</protein>
<comment type="caution">
    <text evidence="1">The sequence shown here is derived from an EMBL/GenBank/DDBJ whole genome shotgun (WGS) entry which is preliminary data.</text>
</comment>
<dbReference type="PANTHER" id="PTHR42741:SF3">
    <property type="entry name" value="NITROREDUCTASE FAMILY PROTEIN"/>
    <property type="match status" value="1"/>
</dbReference>
<dbReference type="AlphaFoldDB" id="A0A813LH39"/>
<dbReference type="Proteomes" id="UP000626109">
    <property type="component" value="Unassembled WGS sequence"/>
</dbReference>
<sequence length="360" mass="39798">MATTCGDEEEAVREVLCYHDVSSHHDPSRLTRGGAMDWGQQPGKFLRFRGTRMLDLDDVSSLSLEGLQVRLFFRGPVSARECVQPCEAYILADAGAVPGHAGAGSGTHWNSSVSAIYWRNAWKYGDPGARYVHQDSQSFHLPAGLLKVPFQNHEGLAARMGSRLSDANARGKPSVALGQAAMPSSAPFDLLPFSRPLVPLLCTVYWASSQGSTFRWEPVQTECGGSSSLPLYELHLVAMFAEYTPLLREAGPWMYSRAHWETGMVGCRGTAMGCFFGPLTQQTFGIDQEQLMDTEHFAIGYAEEDARVQTIPPYAHLRRFRELEDRDAVCIDLEETCRGHCAACGRRAGQFYCDAFELVD</sequence>
<organism evidence="1 2">
    <name type="scientific">Polarella glacialis</name>
    <name type="common">Dinoflagellate</name>
    <dbReference type="NCBI Taxonomy" id="89957"/>
    <lineage>
        <taxon>Eukaryota</taxon>
        <taxon>Sar</taxon>
        <taxon>Alveolata</taxon>
        <taxon>Dinophyceae</taxon>
        <taxon>Suessiales</taxon>
        <taxon>Suessiaceae</taxon>
        <taxon>Polarella</taxon>
    </lineage>
</organism>
<dbReference type="EMBL" id="CAJNNW010034472">
    <property type="protein sequence ID" value="CAE8722829.1"/>
    <property type="molecule type" value="Genomic_DNA"/>
</dbReference>
<evidence type="ECO:0000313" key="1">
    <source>
        <dbReference type="EMBL" id="CAE8722829.1"/>
    </source>
</evidence>